<dbReference type="InterPro" id="IPR017853">
    <property type="entry name" value="GH"/>
</dbReference>
<dbReference type="PRINTS" id="PR00750">
    <property type="entry name" value="BETAAMYLASE"/>
</dbReference>
<reference evidence="6 7" key="1">
    <citation type="journal article" date="2024" name="G3 (Bethesda)">
        <title>Genome assembly of Hibiscus sabdariffa L. provides insights into metabolisms of medicinal natural products.</title>
        <authorList>
            <person name="Kim T."/>
        </authorList>
    </citation>
    <scope>NUCLEOTIDE SEQUENCE [LARGE SCALE GENOMIC DNA]</scope>
    <source>
        <strain evidence="6">TK-2024</strain>
        <tissue evidence="6">Old leaves</tissue>
    </source>
</reference>
<keyword evidence="2 4" id="KW-0119">Carbohydrate metabolism</keyword>
<evidence type="ECO:0000256" key="3">
    <source>
        <dbReference type="ARBA" id="ARBA00023326"/>
    </source>
</evidence>
<feature type="domain" description="BES1/BZR1 plant transcription factor N-terminal" evidence="5">
    <location>
        <begin position="1"/>
        <end position="118"/>
    </location>
</feature>
<dbReference type="InterPro" id="IPR008540">
    <property type="entry name" value="BES1_N"/>
</dbReference>
<dbReference type="EMBL" id="JBBPBM010000028">
    <property type="protein sequence ID" value="KAK8537805.1"/>
    <property type="molecule type" value="Genomic_DNA"/>
</dbReference>
<comment type="caution">
    <text evidence="6">The sequence shown here is derived from an EMBL/GenBank/DDBJ whole genome shotgun (WGS) entry which is preliminary data.</text>
</comment>
<keyword evidence="4" id="KW-0378">Hydrolase</keyword>
<evidence type="ECO:0000256" key="2">
    <source>
        <dbReference type="ARBA" id="ARBA00023277"/>
    </source>
</evidence>
<accession>A0ABR2DFU4</accession>
<evidence type="ECO:0000259" key="5">
    <source>
        <dbReference type="Pfam" id="PF05687"/>
    </source>
</evidence>
<dbReference type="Pfam" id="PF05687">
    <property type="entry name" value="BES1_N"/>
    <property type="match status" value="1"/>
</dbReference>
<comment type="catalytic activity">
    <reaction evidence="4">
        <text>Hydrolysis of (1-&gt;4)-alpha-D-glucosidic linkages in polysaccharides so as to remove successive maltose units from the non-reducing ends of the chains.</text>
        <dbReference type="EC" id="3.2.1.2"/>
    </reaction>
</comment>
<gene>
    <name evidence="6" type="ORF">V6N12_043952</name>
</gene>
<name>A0ABR2DFU4_9ROSI</name>
<evidence type="ECO:0000313" key="7">
    <source>
        <dbReference type="Proteomes" id="UP001472677"/>
    </source>
</evidence>
<dbReference type="InterPro" id="IPR001554">
    <property type="entry name" value="Glyco_hydro_14"/>
</dbReference>
<dbReference type="Proteomes" id="UP001472677">
    <property type="component" value="Unassembled WGS sequence"/>
</dbReference>
<dbReference type="EC" id="3.2.1.2" evidence="4"/>
<keyword evidence="3 4" id="KW-0624">Polysaccharide degradation</keyword>
<dbReference type="SUPFAM" id="SSF51445">
    <property type="entry name" value="(Trans)glycosidases"/>
    <property type="match status" value="1"/>
</dbReference>
<sequence length="319" mass="35429">MLAGLRQYGNFPLPARADMNDVLAALAREAGWSVEPDGTTYRHSSVHFPTSTKSGESPLSATSLKKCSVKATLDCQPPVVRIDDSLSPASFDSVVMAERDTRTEKYPSSSPIDSVECLEADQVVMAFHEYGRTDSADVLISPTQLDFGDRKGKPGIFFTNREGGLLNIYHGALTKNVYFDFMRSFRTEFDDLFAEGLISAVEIGLGPSGELRYPSFSERMGWRYPGIGEFQIPAIYWWYWYKTSSHAAELTAGYYNPTSQDGYSPVFEVLNSAWDRGLNVAGENTLLCYNREGCLRIIETAKPRNECMHGDTTGDLVPL</sequence>
<proteinExistence type="inferred from homology"/>
<dbReference type="Gene3D" id="3.20.20.80">
    <property type="entry name" value="Glycosidases"/>
    <property type="match status" value="2"/>
</dbReference>
<keyword evidence="4" id="KW-0326">Glycosidase</keyword>
<dbReference type="PANTHER" id="PTHR31352:SF8">
    <property type="entry name" value="BETA-AMYLASE 8"/>
    <property type="match status" value="1"/>
</dbReference>
<comment type="similarity">
    <text evidence="1 4">Belongs to the glycosyl hydrolase 14 family.</text>
</comment>
<dbReference type="Pfam" id="PF01373">
    <property type="entry name" value="Glyco_hydro_14"/>
    <property type="match status" value="1"/>
</dbReference>
<dbReference type="PANTHER" id="PTHR31352">
    <property type="entry name" value="BETA-AMYLASE 1, CHLOROPLASTIC"/>
    <property type="match status" value="1"/>
</dbReference>
<protein>
    <recommendedName>
        <fullName evidence="4">Beta-amylase</fullName>
        <ecNumber evidence="4">3.2.1.2</ecNumber>
    </recommendedName>
</protein>
<evidence type="ECO:0000256" key="4">
    <source>
        <dbReference type="RuleBase" id="RU000509"/>
    </source>
</evidence>
<evidence type="ECO:0000256" key="1">
    <source>
        <dbReference type="ARBA" id="ARBA00005652"/>
    </source>
</evidence>
<organism evidence="6 7">
    <name type="scientific">Hibiscus sabdariffa</name>
    <name type="common">roselle</name>
    <dbReference type="NCBI Taxonomy" id="183260"/>
    <lineage>
        <taxon>Eukaryota</taxon>
        <taxon>Viridiplantae</taxon>
        <taxon>Streptophyta</taxon>
        <taxon>Embryophyta</taxon>
        <taxon>Tracheophyta</taxon>
        <taxon>Spermatophyta</taxon>
        <taxon>Magnoliopsida</taxon>
        <taxon>eudicotyledons</taxon>
        <taxon>Gunneridae</taxon>
        <taxon>Pentapetalae</taxon>
        <taxon>rosids</taxon>
        <taxon>malvids</taxon>
        <taxon>Malvales</taxon>
        <taxon>Malvaceae</taxon>
        <taxon>Malvoideae</taxon>
        <taxon>Hibiscus</taxon>
    </lineage>
</organism>
<keyword evidence="7" id="KW-1185">Reference proteome</keyword>
<evidence type="ECO:0000313" key="6">
    <source>
        <dbReference type="EMBL" id="KAK8537805.1"/>
    </source>
</evidence>